<dbReference type="AlphaFoldDB" id="A0A0A9C7N0"/>
<dbReference type="EMBL" id="GBRH01228475">
    <property type="protein sequence ID" value="JAD69420.1"/>
    <property type="molecule type" value="Transcribed_RNA"/>
</dbReference>
<organism evidence="1">
    <name type="scientific">Arundo donax</name>
    <name type="common">Giant reed</name>
    <name type="synonym">Donax arundinaceus</name>
    <dbReference type="NCBI Taxonomy" id="35708"/>
    <lineage>
        <taxon>Eukaryota</taxon>
        <taxon>Viridiplantae</taxon>
        <taxon>Streptophyta</taxon>
        <taxon>Embryophyta</taxon>
        <taxon>Tracheophyta</taxon>
        <taxon>Spermatophyta</taxon>
        <taxon>Magnoliopsida</taxon>
        <taxon>Liliopsida</taxon>
        <taxon>Poales</taxon>
        <taxon>Poaceae</taxon>
        <taxon>PACMAD clade</taxon>
        <taxon>Arundinoideae</taxon>
        <taxon>Arundineae</taxon>
        <taxon>Arundo</taxon>
    </lineage>
</organism>
<reference evidence="1" key="2">
    <citation type="journal article" date="2015" name="Data Brief">
        <title>Shoot transcriptome of the giant reed, Arundo donax.</title>
        <authorList>
            <person name="Barrero R.A."/>
            <person name="Guerrero F.D."/>
            <person name="Moolhuijzen P."/>
            <person name="Goolsby J.A."/>
            <person name="Tidwell J."/>
            <person name="Bellgard S.E."/>
            <person name="Bellgard M.I."/>
        </authorList>
    </citation>
    <scope>NUCLEOTIDE SEQUENCE</scope>
    <source>
        <tissue evidence="1">Shoot tissue taken approximately 20 cm above the soil surface</tissue>
    </source>
</reference>
<evidence type="ECO:0000313" key="1">
    <source>
        <dbReference type="EMBL" id="JAD69420.1"/>
    </source>
</evidence>
<name>A0A0A9C7N0_ARUDO</name>
<protein>
    <submittedName>
        <fullName evidence="1">Uncharacterized protein</fullName>
    </submittedName>
</protein>
<reference evidence="1" key="1">
    <citation type="submission" date="2014-09" db="EMBL/GenBank/DDBJ databases">
        <authorList>
            <person name="Magalhaes I.L.F."/>
            <person name="Oliveira U."/>
            <person name="Santos F.R."/>
            <person name="Vidigal T.H.D.A."/>
            <person name="Brescovit A.D."/>
            <person name="Santos A.J."/>
        </authorList>
    </citation>
    <scope>NUCLEOTIDE SEQUENCE</scope>
    <source>
        <tissue evidence="1">Shoot tissue taken approximately 20 cm above the soil surface</tissue>
    </source>
</reference>
<accession>A0A0A9C7N0</accession>
<proteinExistence type="predicted"/>
<sequence>MSVGSPRLANFTASDAAMLVFPAPPLPPST</sequence>